<evidence type="ECO:0000313" key="2">
    <source>
        <dbReference type="Proteomes" id="UP000785679"/>
    </source>
</evidence>
<accession>A0A8J8NYL1</accession>
<dbReference type="Gene3D" id="3.30.710.10">
    <property type="entry name" value="Potassium Channel Kv1.1, Chain A"/>
    <property type="match status" value="1"/>
</dbReference>
<dbReference type="OrthoDB" id="10670888at2759"/>
<name>A0A8J8NYL1_HALGN</name>
<sequence length="189" mass="21781">MKSESTTIVESQGEYLMDIFIDHNPNRFMKVLDCLRDRELPLHFETSSERNILMRDLKTFGPFNNLIKQEDGTLFSSEISMEDQLLNNESDSSEEPPQPTKQEIIVELAHSSNQHHQDTESDIVIEGIDNEGSNTVGFRHLTVIDDTPLSQYKHIKRKLIDEGGTGMLAKRRNEEVSELKMFTMKKLKK</sequence>
<proteinExistence type="predicted"/>
<evidence type="ECO:0008006" key="3">
    <source>
        <dbReference type="Google" id="ProtNLM"/>
    </source>
</evidence>
<gene>
    <name evidence="1" type="ORF">FGO68_gene12185</name>
</gene>
<evidence type="ECO:0000313" key="1">
    <source>
        <dbReference type="EMBL" id="TNV82645.1"/>
    </source>
</evidence>
<comment type="caution">
    <text evidence="1">The sequence shown here is derived from an EMBL/GenBank/DDBJ whole genome shotgun (WGS) entry which is preliminary data.</text>
</comment>
<dbReference type="Proteomes" id="UP000785679">
    <property type="component" value="Unassembled WGS sequence"/>
</dbReference>
<dbReference type="InterPro" id="IPR011333">
    <property type="entry name" value="SKP1/BTB/POZ_sf"/>
</dbReference>
<keyword evidence="2" id="KW-1185">Reference proteome</keyword>
<protein>
    <recommendedName>
        <fullName evidence="3">Potassium channel tetramerisation-type BTB domain-containing protein</fullName>
    </recommendedName>
</protein>
<organism evidence="1 2">
    <name type="scientific">Halteria grandinella</name>
    <dbReference type="NCBI Taxonomy" id="5974"/>
    <lineage>
        <taxon>Eukaryota</taxon>
        <taxon>Sar</taxon>
        <taxon>Alveolata</taxon>
        <taxon>Ciliophora</taxon>
        <taxon>Intramacronucleata</taxon>
        <taxon>Spirotrichea</taxon>
        <taxon>Stichotrichia</taxon>
        <taxon>Sporadotrichida</taxon>
        <taxon>Halteriidae</taxon>
        <taxon>Halteria</taxon>
    </lineage>
</organism>
<dbReference type="AlphaFoldDB" id="A0A8J8NYL1"/>
<dbReference type="EMBL" id="RRYP01004716">
    <property type="protein sequence ID" value="TNV82645.1"/>
    <property type="molecule type" value="Genomic_DNA"/>
</dbReference>
<reference evidence="1" key="1">
    <citation type="submission" date="2019-06" db="EMBL/GenBank/DDBJ databases">
        <authorList>
            <person name="Zheng W."/>
        </authorList>
    </citation>
    <scope>NUCLEOTIDE SEQUENCE</scope>
    <source>
        <strain evidence="1">QDHG01</strain>
    </source>
</reference>